<keyword evidence="3" id="KW-1185">Reference proteome</keyword>
<feature type="compositionally biased region" description="Basic and acidic residues" evidence="1">
    <location>
        <begin position="415"/>
        <end position="438"/>
    </location>
</feature>
<evidence type="ECO:0000313" key="2">
    <source>
        <dbReference type="EMBL" id="KAK3917338.1"/>
    </source>
</evidence>
<feature type="region of interest" description="Disordered" evidence="1">
    <location>
        <begin position="1"/>
        <end position="23"/>
    </location>
</feature>
<sequence length="866" mass="98094">MRNHMKSMKSNRINRNPPKSKKSCIQCNHVYTQSAPTDKVGKEMMTKSLLHSMAATSTAVPPDERARAARRRVHSTLLPLDTALDFAMTSPASRGQRLALMAIDNYYKGSPKPSPSPSPVKLHKLKRLSPSKKTHAKRRLILQPADMPISEIERSLGLSNWDTEFVNSLIGESSERLPNNIEQSSRERPNFLGIEFLENVNNFWDQPQPLTGVLCSTPFKSDDTSSFVSLTPLVNDPFLNNTGDVNNNPSLDETALLQSAYSSDLLSSESYTIPTDPSTGASPEFKQQSHPRNWNAQITRTENLLAILIFTDSNGTELSPVVVSSHYNNTTYDLATGSASYYDCSEQSHFFDSNREVTGDTENILDHNATTCEQSPVLDPVSDHFESPAPTNSSPTANASQLFRQNPTPEVETVNTEKDQSVDTDVHNGDHDSEHNEQMDGTPIGPNPKPKTQQQLKLENKQRRDRGEEYLDTKGNLVPKKKPKTVECKCQFKLCKTLTEAETLKLNEAYWGLGNYSRQRDYINKCMKCIPVKRHSTGASNPRSNTFEYWFPVSREGQDVDIRVCRAKFLGVLDIGKKTLVCTKQNEKNGFSKKDQRGKHAPSHKINPAQHAAVVEHISSFLKVESHYCRQSSSFQYLDQKLSIRLMHKLFKHGHDPKLHVGYETYRKIFKKDFHLSFHKPKKDQCSTCANFRNLSDEQKALRAEDQARHLKNKDLARNEKSAHKQEALENDSFKSFTFDLQSVLYTPCSEVSSFYYSRKLNCYNFTIYDQGSREGVCYFWDETEGERGTSEIGTALWTHLLTLPEKVKKLCKDFLIPEEFHDYYNNLPCNGETVERLAEPDAMEEDEDGPSTLPNQDGSESDNEL</sequence>
<keyword evidence="2" id="KW-0413">Isomerase</keyword>
<reference evidence="2" key="1">
    <citation type="submission" date="2021-07" db="EMBL/GenBank/DDBJ databases">
        <authorList>
            <person name="Catto M.A."/>
            <person name="Jacobson A."/>
            <person name="Kennedy G."/>
            <person name="Labadie P."/>
            <person name="Hunt B.G."/>
            <person name="Srinivasan R."/>
        </authorList>
    </citation>
    <scope>NUCLEOTIDE SEQUENCE</scope>
    <source>
        <strain evidence="2">PL_HMW_Pooled</strain>
        <tissue evidence="2">Head</tissue>
    </source>
</reference>
<proteinExistence type="predicted"/>
<dbReference type="GO" id="GO:0016853">
    <property type="term" value="F:isomerase activity"/>
    <property type="evidence" value="ECO:0007669"/>
    <property type="project" value="UniProtKB-KW"/>
</dbReference>
<accession>A0AAE1H9S2</accession>
<dbReference type="Proteomes" id="UP001219518">
    <property type="component" value="Unassembled WGS sequence"/>
</dbReference>
<feature type="region of interest" description="Disordered" evidence="1">
    <location>
        <begin position="370"/>
        <end position="476"/>
    </location>
</feature>
<dbReference type="EMBL" id="JAHWGI010000722">
    <property type="protein sequence ID" value="KAK3917338.1"/>
    <property type="molecule type" value="Genomic_DNA"/>
</dbReference>
<dbReference type="PANTHER" id="PTHR10773">
    <property type="entry name" value="DNA-DIRECTED RNA POLYMERASES I, II, AND III SUBUNIT RPABC2"/>
    <property type="match status" value="1"/>
</dbReference>
<reference evidence="2" key="2">
    <citation type="journal article" date="2023" name="BMC Genomics">
        <title>Pest status, molecular evolution, and epigenetic factors derived from the genome assembly of Frankliniella fusca, a thysanopteran phytovirus vector.</title>
        <authorList>
            <person name="Catto M.A."/>
            <person name="Labadie P.E."/>
            <person name="Jacobson A.L."/>
            <person name="Kennedy G.G."/>
            <person name="Srinivasan R."/>
            <person name="Hunt B.G."/>
        </authorList>
    </citation>
    <scope>NUCLEOTIDE SEQUENCE</scope>
    <source>
        <strain evidence="2">PL_HMW_Pooled</strain>
    </source>
</reference>
<evidence type="ECO:0000313" key="3">
    <source>
        <dbReference type="Proteomes" id="UP001219518"/>
    </source>
</evidence>
<feature type="compositionally biased region" description="Basic and acidic residues" evidence="1">
    <location>
        <begin position="458"/>
        <end position="472"/>
    </location>
</feature>
<feature type="region of interest" description="Disordered" evidence="1">
    <location>
        <begin position="836"/>
        <end position="866"/>
    </location>
</feature>
<feature type="compositionally biased region" description="Polar residues" evidence="1">
    <location>
        <begin position="389"/>
        <end position="408"/>
    </location>
</feature>
<organism evidence="2 3">
    <name type="scientific">Frankliniella fusca</name>
    <dbReference type="NCBI Taxonomy" id="407009"/>
    <lineage>
        <taxon>Eukaryota</taxon>
        <taxon>Metazoa</taxon>
        <taxon>Ecdysozoa</taxon>
        <taxon>Arthropoda</taxon>
        <taxon>Hexapoda</taxon>
        <taxon>Insecta</taxon>
        <taxon>Pterygota</taxon>
        <taxon>Neoptera</taxon>
        <taxon>Paraneoptera</taxon>
        <taxon>Thysanoptera</taxon>
        <taxon>Terebrantia</taxon>
        <taxon>Thripoidea</taxon>
        <taxon>Thripidae</taxon>
        <taxon>Frankliniella</taxon>
    </lineage>
</organism>
<protein>
    <submittedName>
        <fullName evidence="2">Methylthioribose-1-phosphate isomerase</fullName>
    </submittedName>
</protein>
<feature type="compositionally biased region" description="Polar residues" evidence="1">
    <location>
        <begin position="271"/>
        <end position="291"/>
    </location>
</feature>
<comment type="caution">
    <text evidence="2">The sequence shown here is derived from an EMBL/GenBank/DDBJ whole genome shotgun (WGS) entry which is preliminary data.</text>
</comment>
<dbReference type="PANTHER" id="PTHR10773:SF19">
    <property type="match status" value="1"/>
</dbReference>
<dbReference type="AlphaFoldDB" id="A0AAE1H9S2"/>
<feature type="region of interest" description="Disordered" evidence="1">
    <location>
        <begin position="268"/>
        <end position="291"/>
    </location>
</feature>
<evidence type="ECO:0000256" key="1">
    <source>
        <dbReference type="SAM" id="MobiDB-lite"/>
    </source>
</evidence>
<gene>
    <name evidence="2" type="ORF">KUF71_026159</name>
</gene>
<name>A0AAE1H9S2_9NEOP</name>